<dbReference type="EMBL" id="MT144702">
    <property type="protein sequence ID" value="QJH97792.1"/>
    <property type="molecule type" value="Genomic_DNA"/>
</dbReference>
<sequence>MKTCERCRFCEKENPKEKDFHFCKVHKKTIWNPREAGCENIRWRGNPYSTVLSSPYLASNVAGAG</sequence>
<dbReference type="AlphaFoldDB" id="A0A6M3XJ37"/>
<name>A0A6M3XJ37_9ZZZZ</name>
<proteinExistence type="predicted"/>
<protein>
    <submittedName>
        <fullName evidence="1">Uncharacterized protein</fullName>
    </submittedName>
</protein>
<accession>A0A6M3XJ37</accession>
<reference evidence="1" key="1">
    <citation type="submission" date="2020-03" db="EMBL/GenBank/DDBJ databases">
        <title>The deep terrestrial virosphere.</title>
        <authorList>
            <person name="Holmfeldt K."/>
            <person name="Nilsson E."/>
            <person name="Simone D."/>
            <person name="Lopez-Fernandez M."/>
            <person name="Wu X."/>
            <person name="de Brujin I."/>
            <person name="Lundin D."/>
            <person name="Andersson A."/>
            <person name="Bertilsson S."/>
            <person name="Dopson M."/>
        </authorList>
    </citation>
    <scope>NUCLEOTIDE SEQUENCE</scope>
    <source>
        <strain evidence="1">TM448B01090</strain>
    </source>
</reference>
<organism evidence="1">
    <name type="scientific">viral metagenome</name>
    <dbReference type="NCBI Taxonomy" id="1070528"/>
    <lineage>
        <taxon>unclassified sequences</taxon>
        <taxon>metagenomes</taxon>
        <taxon>organismal metagenomes</taxon>
    </lineage>
</organism>
<gene>
    <name evidence="1" type="ORF">TM448B01090_0003</name>
</gene>
<evidence type="ECO:0000313" key="1">
    <source>
        <dbReference type="EMBL" id="QJH97792.1"/>
    </source>
</evidence>